<dbReference type="GO" id="GO:0070401">
    <property type="term" value="F:NADP+ binding"/>
    <property type="evidence" value="ECO:0007669"/>
    <property type="project" value="InterPro"/>
</dbReference>
<evidence type="ECO:0000313" key="8">
    <source>
        <dbReference type="EMBL" id="ACB44665.1"/>
    </source>
</evidence>
<dbReference type="Gene3D" id="3.30.360.10">
    <property type="entry name" value="Dihydrodipicolinate Reductase, domain 2"/>
    <property type="match status" value="1"/>
</dbReference>
<proteinExistence type="inferred from homology"/>
<dbReference type="HOGENOM" id="CLU_006384_0_1_4"/>
<dbReference type="InterPro" id="IPR036291">
    <property type="entry name" value="NAD(P)-bd_dom_sf"/>
</dbReference>
<dbReference type="InterPro" id="IPR050085">
    <property type="entry name" value="AGPR"/>
</dbReference>
<evidence type="ECO:0000259" key="7">
    <source>
        <dbReference type="SMART" id="SM00859"/>
    </source>
</evidence>
<dbReference type="InterPro" id="IPR058924">
    <property type="entry name" value="AGPR_dimerisation_dom"/>
</dbReference>
<comment type="catalytic activity">
    <reaction evidence="5">
        <text>N-acetyl-L-glutamate 5-semialdehyde + phosphate + NADP(+) = N-acetyl-L-glutamyl 5-phosphate + NADPH + H(+)</text>
        <dbReference type="Rhea" id="RHEA:21588"/>
        <dbReference type="ChEBI" id="CHEBI:15378"/>
        <dbReference type="ChEBI" id="CHEBI:29123"/>
        <dbReference type="ChEBI" id="CHEBI:43474"/>
        <dbReference type="ChEBI" id="CHEBI:57783"/>
        <dbReference type="ChEBI" id="CHEBI:57936"/>
        <dbReference type="ChEBI" id="CHEBI:58349"/>
        <dbReference type="EC" id="1.2.1.38"/>
    </reaction>
</comment>
<dbReference type="GO" id="GO:0006526">
    <property type="term" value="P:L-arginine biosynthetic process"/>
    <property type="evidence" value="ECO:0007669"/>
    <property type="project" value="UniProtKB-UniRule"/>
</dbReference>
<evidence type="ECO:0000256" key="2">
    <source>
        <dbReference type="ARBA" id="ARBA00022605"/>
    </source>
</evidence>
<dbReference type="PANTHER" id="PTHR32338:SF10">
    <property type="entry name" value="N-ACETYL-GAMMA-GLUTAMYL-PHOSPHATE REDUCTASE, CHLOROPLASTIC-RELATED"/>
    <property type="match status" value="1"/>
</dbReference>
<comment type="subcellular location">
    <subcellularLocation>
        <location evidence="5">Cytoplasm</location>
    </subcellularLocation>
</comment>
<dbReference type="Pfam" id="PF22698">
    <property type="entry name" value="Semialdhyde_dhC_1"/>
    <property type="match status" value="1"/>
</dbReference>
<evidence type="ECO:0000256" key="1">
    <source>
        <dbReference type="ARBA" id="ARBA00022571"/>
    </source>
</evidence>
<dbReference type="PROSITE" id="PS01224">
    <property type="entry name" value="ARGC"/>
    <property type="match status" value="1"/>
</dbReference>
<dbReference type="InterPro" id="IPR023013">
    <property type="entry name" value="AGPR_AS"/>
</dbReference>
<dbReference type="AlphaFoldDB" id="B1XS30"/>
<evidence type="ECO:0000256" key="6">
    <source>
        <dbReference type="PROSITE-ProRule" id="PRU10010"/>
    </source>
</evidence>
<dbReference type="UniPathway" id="UPA00068">
    <property type="reaction ID" value="UER00108"/>
</dbReference>
<dbReference type="GO" id="GO:0051287">
    <property type="term" value="F:NAD binding"/>
    <property type="evidence" value="ECO:0007669"/>
    <property type="project" value="InterPro"/>
</dbReference>
<dbReference type="CDD" id="cd23934">
    <property type="entry name" value="AGPR_1_C"/>
    <property type="match status" value="1"/>
</dbReference>
<dbReference type="EMBL" id="CP001010">
    <property type="protein sequence ID" value="ACB44665.1"/>
    <property type="molecule type" value="Genomic_DNA"/>
</dbReference>
<dbReference type="PANTHER" id="PTHR32338">
    <property type="entry name" value="N-ACETYL-GAMMA-GLUTAMYL-PHOSPHATE REDUCTASE, CHLOROPLASTIC-RELATED-RELATED"/>
    <property type="match status" value="1"/>
</dbReference>
<evidence type="ECO:0000256" key="3">
    <source>
        <dbReference type="ARBA" id="ARBA00022857"/>
    </source>
</evidence>
<reference evidence="8" key="1">
    <citation type="submission" date="2008-03" db="EMBL/GenBank/DDBJ databases">
        <title>Complete sequence of Polynucleobacter necessarius STIR1.</title>
        <authorList>
            <consortium name="US DOE Joint Genome Institute"/>
            <person name="Copeland A."/>
            <person name="Lucas S."/>
            <person name="Lapidus A."/>
            <person name="Barry K."/>
            <person name="Detter J.C."/>
            <person name="Glavina del Rio T."/>
            <person name="Hammon N."/>
            <person name="Israni S."/>
            <person name="Dalin E."/>
            <person name="Tice H."/>
            <person name="Pitluck S."/>
            <person name="Chain P."/>
            <person name="Malfatti S."/>
            <person name="Shin M."/>
            <person name="Vergez L."/>
            <person name="Schmutz J."/>
            <person name="Larimer F."/>
            <person name="Land M."/>
            <person name="Hauser L."/>
            <person name="Kyrpides N."/>
            <person name="Kim E."/>
            <person name="Hahn M."/>
            <person name="Richardson P."/>
        </authorList>
    </citation>
    <scope>NUCLEOTIDE SEQUENCE [LARGE SCALE GENOMIC DNA]</scope>
    <source>
        <strain evidence="8">STIR1</strain>
    </source>
</reference>
<dbReference type="EC" id="1.2.1.38" evidence="5"/>
<feature type="active site" evidence="5 6">
    <location>
        <position position="157"/>
    </location>
</feature>
<keyword evidence="1 5" id="KW-0055">Arginine biosynthesis</keyword>
<comment type="pathway">
    <text evidence="5">Amino-acid biosynthesis; L-arginine biosynthesis; N(2)-acetyl-L-ornithine from L-glutamate: step 3/4.</text>
</comment>
<dbReference type="KEGG" id="pne:Pnec_1588"/>
<dbReference type="SUPFAM" id="SSF51735">
    <property type="entry name" value="NAD(P)-binding Rossmann-fold domains"/>
    <property type="match status" value="1"/>
</dbReference>
<evidence type="ECO:0000256" key="4">
    <source>
        <dbReference type="ARBA" id="ARBA00023002"/>
    </source>
</evidence>
<evidence type="ECO:0000256" key="5">
    <source>
        <dbReference type="HAMAP-Rule" id="MF_00150"/>
    </source>
</evidence>
<dbReference type="GO" id="GO:0005737">
    <property type="term" value="C:cytoplasm"/>
    <property type="evidence" value="ECO:0007669"/>
    <property type="project" value="UniProtKB-SubCell"/>
</dbReference>
<protein>
    <recommendedName>
        <fullName evidence="5">N-acetyl-gamma-glutamyl-phosphate reductase</fullName>
        <shortName evidence="5">AGPR</shortName>
        <ecNumber evidence="5">1.2.1.38</ecNumber>
    </recommendedName>
    <alternativeName>
        <fullName evidence="5">N-acetyl-glutamate semialdehyde dehydrogenase</fullName>
        <shortName evidence="5">NAGSA dehydrogenase</shortName>
    </alternativeName>
</protein>
<dbReference type="CDD" id="cd17895">
    <property type="entry name" value="AGPR_1_N"/>
    <property type="match status" value="1"/>
</dbReference>
<dbReference type="SMART" id="SM00859">
    <property type="entry name" value="Semialdhyde_dh"/>
    <property type="match status" value="1"/>
</dbReference>
<dbReference type="Gene3D" id="3.40.50.720">
    <property type="entry name" value="NAD(P)-binding Rossmann-like Domain"/>
    <property type="match status" value="1"/>
</dbReference>
<dbReference type="STRING" id="452638.Pnec_1588"/>
<keyword evidence="5" id="KW-0963">Cytoplasm</keyword>
<dbReference type="InterPro" id="IPR000706">
    <property type="entry name" value="AGPR_type-1"/>
</dbReference>
<accession>B1XS30</accession>
<dbReference type="HAMAP" id="MF_00150">
    <property type="entry name" value="ArgC_type1"/>
    <property type="match status" value="1"/>
</dbReference>
<keyword evidence="4 5" id="KW-0560">Oxidoreductase</keyword>
<comment type="function">
    <text evidence="5">Catalyzes the NADPH-dependent reduction of N-acetyl-5-glutamyl phosphate to yield N-acetyl-L-glutamate 5-semialdehyde.</text>
</comment>
<name>B1XS30_POLNS</name>
<comment type="similarity">
    <text evidence="5">Belongs to the NAGSA dehydrogenase family. Type 1 subfamily.</text>
</comment>
<sequence length="360" mass="38694">MAGILEKDMIKVGIVGGTGYTGVELLRLLAQHPEVELTAITSRTEAGMPVAEMFPSLRGRVALKFTTPDEAKLNECDVVFFATPHGVAMAQAKELLASNVKILDLAADFRLKDVKEFAKWYGMEHGCPEILAEAVYGLPEINRDAIKKARVVGLAGCYPTSVQLGLAPLLSPKSTGGKHLIDGTHIISDSKSGASGAGRKAEIGTLLSEASDNFKAYSVKGHRHLPEIEQGLKAIAGHDQIGLTFVLHLTPMIRGIHSTLYVRLTEVGKDVDYQKLYENFYKDEPFVDVMPAGSHPETRSVRGSNGIRIAIHRPGGGDTLVILVVEDNLVKGASGQGVQCMNLMFDLPETTGLTQIAVSP</sequence>
<feature type="domain" description="Semialdehyde dehydrogenase NAD-binding" evidence="7">
    <location>
        <begin position="11"/>
        <end position="149"/>
    </location>
</feature>
<organism evidence="8">
    <name type="scientific">Polynucleobacter necessarius subsp. necessarius (strain STIR1)</name>
    <dbReference type="NCBI Taxonomy" id="452638"/>
    <lineage>
        <taxon>Bacteria</taxon>
        <taxon>Pseudomonadati</taxon>
        <taxon>Pseudomonadota</taxon>
        <taxon>Betaproteobacteria</taxon>
        <taxon>Burkholderiales</taxon>
        <taxon>Burkholderiaceae</taxon>
        <taxon>Polynucleobacter</taxon>
    </lineage>
</organism>
<dbReference type="NCBIfam" id="TIGR01850">
    <property type="entry name" value="argC"/>
    <property type="match status" value="1"/>
</dbReference>
<keyword evidence="3 5" id="KW-0521">NADP</keyword>
<gene>
    <name evidence="5" type="primary">argC</name>
    <name evidence="8" type="ordered locus">Pnec_1588</name>
</gene>
<dbReference type="SUPFAM" id="SSF55347">
    <property type="entry name" value="Glyceraldehyde-3-phosphate dehydrogenase-like, C-terminal domain"/>
    <property type="match status" value="1"/>
</dbReference>
<dbReference type="GO" id="GO:0003942">
    <property type="term" value="F:N-acetyl-gamma-glutamyl-phosphate reductase activity"/>
    <property type="evidence" value="ECO:0007669"/>
    <property type="project" value="UniProtKB-UniRule"/>
</dbReference>
<keyword evidence="2 5" id="KW-0028">Amino-acid biosynthesis</keyword>
<dbReference type="Pfam" id="PF01118">
    <property type="entry name" value="Semialdhyde_dh"/>
    <property type="match status" value="1"/>
</dbReference>
<dbReference type="InterPro" id="IPR000534">
    <property type="entry name" value="Semialdehyde_DH_NAD-bd"/>
</dbReference>
<dbReference type="eggNOG" id="COG0002">
    <property type="taxonomic scope" value="Bacteria"/>
</dbReference>